<evidence type="ECO:0000256" key="9">
    <source>
        <dbReference type="SAM" id="Phobius"/>
    </source>
</evidence>
<feature type="transmembrane region" description="Helical" evidence="9">
    <location>
        <begin position="226"/>
        <end position="251"/>
    </location>
</feature>
<feature type="transmembrane region" description="Helical" evidence="9">
    <location>
        <begin position="467"/>
        <end position="483"/>
    </location>
</feature>
<sequence length="557" mass="60911">MSESQQLLHGNIDDSDSDFEPEPRRSLARRPTPSPASSRPSSTSPPGTGRNAEGFPKPKRVSSFAQPRADGAPRTPNRVRFEDDPVRRSMNMNGGARGGEWLELEDDYMDEDGPGRRRVQRLPLLTGIEAPSVTVAEEFDPKDLLESARPRSGMRSAFMNMANSIIGAGIIGQPYAFRNAGLLTGTVLLIGLTITVDWTIRLIVINSKLSGTDSFQATVEHCFGRSGLVAISLAQWLFAFGGMVAFCVIVGDTIPRVMDALFPSLADMNFLWLLTNRKAIIIMLILGISYPLSMYRDIAKANPPLAKASGLALISMCIIIVTVITQCFRVPPESRGQVTGTLVVHSGLFEAIGVISFAFVCHHNSLLIYGSLRKPTIDRFSRVTHYSTGISLVACLSMALCGYLTFGDKTLGNVLNNFPNDNIMVNVARLFFGLNMLTTLPLEAFVCREVMNNYWFPDEPYQPNRHLIFTTALVVTAMTLSLMTCDLGLVFELFGATSACALAYILPPLCYIKLSKRSRKTYYAMAVVAFGCTVMVISIGKTMAKMSSGENSEAKCS</sequence>
<keyword evidence="3" id="KW-0813">Transport</keyword>
<accession>A0A6A6RNY1</accession>
<feature type="transmembrane region" description="Helical" evidence="9">
    <location>
        <begin position="522"/>
        <end position="540"/>
    </location>
</feature>
<feature type="transmembrane region" description="Helical" evidence="9">
    <location>
        <begin position="426"/>
        <end position="446"/>
    </location>
</feature>
<feature type="transmembrane region" description="Helical" evidence="9">
    <location>
        <begin position="182"/>
        <end position="205"/>
    </location>
</feature>
<protein>
    <recommendedName>
        <fullName evidence="10">Amino acid transporter transmembrane domain-containing protein</fullName>
    </recommendedName>
</protein>
<evidence type="ECO:0000313" key="11">
    <source>
        <dbReference type="EMBL" id="KAF2635888.1"/>
    </source>
</evidence>
<dbReference type="EMBL" id="MU006802">
    <property type="protein sequence ID" value="KAF2635888.1"/>
    <property type="molecule type" value="Genomic_DNA"/>
</dbReference>
<comment type="similarity">
    <text evidence="2">Belongs to the amino acid/polyamine transporter 2 family.</text>
</comment>
<organism evidence="11 12">
    <name type="scientific">Massarina eburnea CBS 473.64</name>
    <dbReference type="NCBI Taxonomy" id="1395130"/>
    <lineage>
        <taxon>Eukaryota</taxon>
        <taxon>Fungi</taxon>
        <taxon>Dikarya</taxon>
        <taxon>Ascomycota</taxon>
        <taxon>Pezizomycotina</taxon>
        <taxon>Dothideomycetes</taxon>
        <taxon>Pleosporomycetidae</taxon>
        <taxon>Pleosporales</taxon>
        <taxon>Massarineae</taxon>
        <taxon>Massarinaceae</taxon>
        <taxon>Massarina</taxon>
    </lineage>
</organism>
<evidence type="ECO:0000256" key="8">
    <source>
        <dbReference type="SAM" id="MobiDB-lite"/>
    </source>
</evidence>
<evidence type="ECO:0000256" key="6">
    <source>
        <dbReference type="ARBA" id="ARBA00022989"/>
    </source>
</evidence>
<proteinExistence type="inferred from homology"/>
<feature type="region of interest" description="Disordered" evidence="8">
    <location>
        <begin position="1"/>
        <end position="94"/>
    </location>
</feature>
<dbReference type="GO" id="GO:0005783">
    <property type="term" value="C:endoplasmic reticulum"/>
    <property type="evidence" value="ECO:0007669"/>
    <property type="project" value="TreeGrafter"/>
</dbReference>
<evidence type="ECO:0000256" key="7">
    <source>
        <dbReference type="ARBA" id="ARBA00023136"/>
    </source>
</evidence>
<evidence type="ECO:0000256" key="4">
    <source>
        <dbReference type="ARBA" id="ARBA00022692"/>
    </source>
</evidence>
<name>A0A6A6RNY1_9PLEO</name>
<feature type="domain" description="Amino acid transporter transmembrane" evidence="10">
    <location>
        <begin position="151"/>
        <end position="542"/>
    </location>
</feature>
<evidence type="ECO:0000256" key="2">
    <source>
        <dbReference type="ARBA" id="ARBA00008066"/>
    </source>
</evidence>
<evidence type="ECO:0000259" key="10">
    <source>
        <dbReference type="Pfam" id="PF01490"/>
    </source>
</evidence>
<keyword evidence="6 9" id="KW-1133">Transmembrane helix</keyword>
<dbReference type="GO" id="GO:0016020">
    <property type="term" value="C:membrane"/>
    <property type="evidence" value="ECO:0007669"/>
    <property type="project" value="UniProtKB-SubCell"/>
</dbReference>
<dbReference type="Proteomes" id="UP000799753">
    <property type="component" value="Unassembled WGS sequence"/>
</dbReference>
<feature type="transmembrane region" description="Helical" evidence="9">
    <location>
        <begin position="311"/>
        <end position="331"/>
    </location>
</feature>
<feature type="transmembrane region" description="Helical" evidence="9">
    <location>
        <begin position="489"/>
        <end position="510"/>
    </location>
</feature>
<evidence type="ECO:0000256" key="3">
    <source>
        <dbReference type="ARBA" id="ARBA00022448"/>
    </source>
</evidence>
<evidence type="ECO:0000313" key="12">
    <source>
        <dbReference type="Proteomes" id="UP000799753"/>
    </source>
</evidence>
<dbReference type="OrthoDB" id="28208at2759"/>
<dbReference type="PANTHER" id="PTHR22950:SF458">
    <property type="entry name" value="SODIUM-COUPLED NEUTRAL AMINO ACID TRANSPORTER 11-RELATED"/>
    <property type="match status" value="1"/>
</dbReference>
<dbReference type="AlphaFoldDB" id="A0A6A6RNY1"/>
<gene>
    <name evidence="11" type="ORF">P280DRAFT_461043</name>
</gene>
<feature type="transmembrane region" description="Helical" evidence="9">
    <location>
        <begin position="351"/>
        <end position="372"/>
    </location>
</feature>
<keyword evidence="5" id="KW-0029">Amino-acid transport</keyword>
<dbReference type="PANTHER" id="PTHR22950">
    <property type="entry name" value="AMINO ACID TRANSPORTER"/>
    <property type="match status" value="1"/>
</dbReference>
<dbReference type="InterPro" id="IPR013057">
    <property type="entry name" value="AA_transpt_TM"/>
</dbReference>
<feature type="transmembrane region" description="Helical" evidence="9">
    <location>
        <begin position="384"/>
        <end position="406"/>
    </location>
</feature>
<keyword evidence="7 9" id="KW-0472">Membrane</keyword>
<reference evidence="11" key="1">
    <citation type="journal article" date="2020" name="Stud. Mycol.">
        <title>101 Dothideomycetes genomes: a test case for predicting lifestyles and emergence of pathogens.</title>
        <authorList>
            <person name="Haridas S."/>
            <person name="Albert R."/>
            <person name="Binder M."/>
            <person name="Bloem J."/>
            <person name="Labutti K."/>
            <person name="Salamov A."/>
            <person name="Andreopoulos B."/>
            <person name="Baker S."/>
            <person name="Barry K."/>
            <person name="Bills G."/>
            <person name="Bluhm B."/>
            <person name="Cannon C."/>
            <person name="Castanera R."/>
            <person name="Culley D."/>
            <person name="Daum C."/>
            <person name="Ezra D."/>
            <person name="Gonzalez J."/>
            <person name="Henrissat B."/>
            <person name="Kuo A."/>
            <person name="Liang C."/>
            <person name="Lipzen A."/>
            <person name="Lutzoni F."/>
            <person name="Magnuson J."/>
            <person name="Mondo S."/>
            <person name="Nolan M."/>
            <person name="Ohm R."/>
            <person name="Pangilinan J."/>
            <person name="Park H.-J."/>
            <person name="Ramirez L."/>
            <person name="Alfaro M."/>
            <person name="Sun H."/>
            <person name="Tritt A."/>
            <person name="Yoshinaga Y."/>
            <person name="Zwiers L.-H."/>
            <person name="Turgeon B."/>
            <person name="Goodwin S."/>
            <person name="Spatafora J."/>
            <person name="Crous P."/>
            <person name="Grigoriev I."/>
        </authorList>
    </citation>
    <scope>NUCLEOTIDE SEQUENCE</scope>
    <source>
        <strain evidence="11">CBS 473.64</strain>
    </source>
</reference>
<evidence type="ECO:0000256" key="1">
    <source>
        <dbReference type="ARBA" id="ARBA00004141"/>
    </source>
</evidence>
<feature type="compositionally biased region" description="Low complexity" evidence="8">
    <location>
        <begin position="29"/>
        <end position="46"/>
    </location>
</feature>
<keyword evidence="12" id="KW-1185">Reference proteome</keyword>
<dbReference type="Pfam" id="PF01490">
    <property type="entry name" value="Aa_trans"/>
    <property type="match status" value="1"/>
</dbReference>
<keyword evidence="4 9" id="KW-0812">Transmembrane</keyword>
<comment type="subcellular location">
    <subcellularLocation>
        <location evidence="1">Membrane</location>
        <topology evidence="1">Multi-pass membrane protein</topology>
    </subcellularLocation>
</comment>
<feature type="transmembrane region" description="Helical" evidence="9">
    <location>
        <begin position="271"/>
        <end position="290"/>
    </location>
</feature>
<dbReference type="GO" id="GO:0015179">
    <property type="term" value="F:L-amino acid transmembrane transporter activity"/>
    <property type="evidence" value="ECO:0007669"/>
    <property type="project" value="TreeGrafter"/>
</dbReference>
<evidence type="ECO:0000256" key="5">
    <source>
        <dbReference type="ARBA" id="ARBA00022970"/>
    </source>
</evidence>